<dbReference type="GO" id="GO:0044611">
    <property type="term" value="C:nuclear pore inner ring"/>
    <property type="evidence" value="ECO:0000318"/>
    <property type="project" value="GO_Central"/>
</dbReference>
<accession>A0A0K9PHW4</accession>
<organism evidence="1 2">
    <name type="scientific">Zostera marina</name>
    <name type="common">Eelgrass</name>
    <dbReference type="NCBI Taxonomy" id="29655"/>
    <lineage>
        <taxon>Eukaryota</taxon>
        <taxon>Viridiplantae</taxon>
        <taxon>Streptophyta</taxon>
        <taxon>Embryophyta</taxon>
        <taxon>Tracheophyta</taxon>
        <taxon>Spermatophyta</taxon>
        <taxon>Magnoliopsida</taxon>
        <taxon>Liliopsida</taxon>
        <taxon>Zosteraceae</taxon>
        <taxon>Zostera</taxon>
    </lineage>
</organism>
<dbReference type="GO" id="GO:0017056">
    <property type="term" value="F:structural constituent of nuclear pore"/>
    <property type="evidence" value="ECO:0000318"/>
    <property type="project" value="GO_Central"/>
</dbReference>
<dbReference type="Proteomes" id="UP000036987">
    <property type="component" value="Unassembled WGS sequence"/>
</dbReference>
<dbReference type="InterPro" id="IPR044840">
    <property type="entry name" value="Nup188"/>
</dbReference>
<dbReference type="GO" id="GO:0006606">
    <property type="term" value="P:protein import into nucleus"/>
    <property type="evidence" value="ECO:0000318"/>
    <property type="project" value="GO_Central"/>
</dbReference>
<dbReference type="EMBL" id="LFYR01000829">
    <property type="protein sequence ID" value="KMZ68623.1"/>
    <property type="molecule type" value="Genomic_DNA"/>
</dbReference>
<evidence type="ECO:0000313" key="2">
    <source>
        <dbReference type="Proteomes" id="UP000036987"/>
    </source>
</evidence>
<sequence length="1791" mass="202233">MVDMGKESCKADIINDQALWLVKEGLEDNLFQFLDSAKSTSHFKKTEVDVVTLWVEEYLLEHNLVLDILFLVYYNNVCICSSQQWKKLCVIFVEILSDSFYIGRLAVSAEARSYFYYMKVQLLLILIEGLNLEDLLRKVYDEGSFRDSCSAFSLADVQDIDALISNLIPLEANEAGPLVLSWSVFLCLLQSLPDIQGHNTLSEIDHVGYVQEAMLVAPFNYLVEVLHCDLLKNSEGPVSARLSILRTFVSSFISAYEIKYQLEDDTLSLILEVLYQIYRGEETLCMQFWDRESFVDGPIRSLLRMLENEFPFHLVEFIRMLSSLCEGAWSAECAYNFLDNLSGVAFSYVIPNALNGVNVYEIIETPHVLHIPGLDGVIIPRNTRGQVIKLIDEKTVIVRWQHAQSGVLQLLVRLTKEFYSINYDELDSILDLLYRLIYFNKILCFNLLENISSLDVKLVSGYTETTRRIDIVKVLSLLVYNLFNDTSNTRLVTMCINILGEMIKCLPSHVCERTQQTNFFGFCDFDTSSDTWFLSRKLAGMLLLDCEKNEGCILTISVLDYAIRLIEVGDESSLVSSLVVFSVQYVLVNHEHWKYKMKSDRWKVTLKVFDVMKRCIHVMEGSSKHVLIIRDILFNDSSVQNVLFRIICITSSNLESMYVSRLYETKEINGLQLAIASALDIVFYTLKEILKLENTNTDVPMLVQKILFSNVKPIPTYAASLISFFHDPGIQLSATRVLSLSFEVASRMQTPSLVGNDVQFEDLVSSIITILDGDDIHENEDLIVSVVDLLVAAAHCQPLVFANIISFGMNAEESQNNKVDQSHQLGLIHSPGSLGSKRNIIGSILCYVKRSTYLFKSAPRLLLCILNFLKGLWEAGSQYTQILDIFRGSESFWNHLSALIPPTETTSPDAHSLSKYRYQCHAVIFEIMAHDIFFLENMSHMLTENQTSKNSNRSTPRSSSVVSKGASDIFITWCEGSVASSLVKLYSSIEYDVKIVYRAKMALSLCLVHLMEKISTGDTGSLSLALVRKINTISKKISTQPAFSTLSAQYAFHGYSKNDEHNGLILRDLYHHLLGELEGREISHGSFKELVLYLLDLDIFQEKSCKNKVDIGILKSDFYIFDLPRLRTELSIDLWDYSNWKISKSTFLWAFDKMHEANSAMLISNSKCLALKAITTALAVHERNIVQRMSGNIGKGISDTVLQSSIKHVCTCLQDAEDSINLFINTSISTLNFYEAQVELLNYLCKSLLQRDVAESKSRFLPTFILLIRTASSALGFFCLFSPSATLQRRAIKLFLRLILASVEYIYSAGKTKAVDLIAEGSLITLGLLPTLCRYAEFSDYLNLSIASIDLILKGFLSPNTWLPVLQKHLKLPSIINKLQLIDSGSSIVVILKFLLTLAQSKDGAEMLQDLNCFSSLKGVFTLIAHEDNHEFYMKPNTDDCREQIWGLGLAIVTSIIYSLGDNSSSSKFVDSVISYFLHEKDFMIYRCLSPPNIPCGDLSMKKRRTQKLQISLTSLKEAEHTVMLICELAKYRTSWITCMKGKESELRQICIHMLAFVGKGIHNVGEAMNRNGFLLCPPVLRIEVEANKRPSFIGSKTGWFSLSAKKKATSISSLTSLPNRDSIAHCDSVYQSMFSDMVALHIYKITFLNLKFLCMQAAAAARRAEDVQSVDLALFPELPTTEILHGVQEQTVTIVIELCKANQHKPFKPDIQSVCLLLMQILEKSLYLELCVSQSCGIRPLLGYAADFSNKITSMMEVTKVHRCFDSMLKSLNQILDLLYPGLLQTFAIL</sequence>
<dbReference type="OMA" id="LCVQFWD"/>
<keyword evidence="2" id="KW-1185">Reference proteome</keyword>
<name>A0A0K9PHW4_ZOSMR</name>
<gene>
    <name evidence="1" type="ORF">ZOSMA_235G00300</name>
</gene>
<dbReference type="OrthoDB" id="552259at2759"/>
<protein>
    <submittedName>
        <fullName evidence="1">Uncharacterized protein</fullName>
    </submittedName>
</protein>
<dbReference type="GO" id="GO:0006405">
    <property type="term" value="P:RNA export from nucleus"/>
    <property type="evidence" value="ECO:0000318"/>
    <property type="project" value="GO_Central"/>
</dbReference>
<comment type="caution">
    <text evidence="1">The sequence shown here is derived from an EMBL/GenBank/DDBJ whole genome shotgun (WGS) entry which is preliminary data.</text>
</comment>
<proteinExistence type="predicted"/>
<reference evidence="2" key="1">
    <citation type="journal article" date="2016" name="Nature">
        <title>The genome of the seagrass Zostera marina reveals angiosperm adaptation to the sea.</title>
        <authorList>
            <person name="Olsen J.L."/>
            <person name="Rouze P."/>
            <person name="Verhelst B."/>
            <person name="Lin Y.-C."/>
            <person name="Bayer T."/>
            <person name="Collen J."/>
            <person name="Dattolo E."/>
            <person name="De Paoli E."/>
            <person name="Dittami S."/>
            <person name="Maumus F."/>
            <person name="Michel G."/>
            <person name="Kersting A."/>
            <person name="Lauritano C."/>
            <person name="Lohaus R."/>
            <person name="Toepel M."/>
            <person name="Tonon T."/>
            <person name="Vanneste K."/>
            <person name="Amirebrahimi M."/>
            <person name="Brakel J."/>
            <person name="Bostroem C."/>
            <person name="Chovatia M."/>
            <person name="Grimwood J."/>
            <person name="Jenkins J.W."/>
            <person name="Jueterbock A."/>
            <person name="Mraz A."/>
            <person name="Stam W.T."/>
            <person name="Tice H."/>
            <person name="Bornberg-Bauer E."/>
            <person name="Green P.J."/>
            <person name="Pearson G.A."/>
            <person name="Procaccini G."/>
            <person name="Duarte C.M."/>
            <person name="Schmutz J."/>
            <person name="Reusch T.B.H."/>
            <person name="Van de Peer Y."/>
        </authorList>
    </citation>
    <scope>NUCLEOTIDE SEQUENCE [LARGE SCALE GENOMIC DNA]</scope>
    <source>
        <strain evidence="2">cv. Finnish</strain>
    </source>
</reference>
<dbReference type="STRING" id="29655.A0A0K9PHW4"/>
<dbReference type="PANTHER" id="PTHR31431">
    <property type="entry name" value="NUCLEOPORIN NUP188 HOMOLOG"/>
    <property type="match status" value="1"/>
</dbReference>
<evidence type="ECO:0000313" key="1">
    <source>
        <dbReference type="EMBL" id="KMZ68623.1"/>
    </source>
</evidence>
<dbReference type="PANTHER" id="PTHR31431:SF1">
    <property type="entry name" value="NUCLEOPORIN NUP188"/>
    <property type="match status" value="1"/>
</dbReference>